<dbReference type="InterPro" id="IPR029063">
    <property type="entry name" value="SAM-dependent_MTases_sf"/>
</dbReference>
<proteinExistence type="predicted"/>
<keyword evidence="2" id="KW-0489">Methyltransferase</keyword>
<dbReference type="GO" id="GO:0032259">
    <property type="term" value="P:methylation"/>
    <property type="evidence" value="ECO:0007669"/>
    <property type="project" value="UniProtKB-KW"/>
</dbReference>
<keyword evidence="2" id="KW-0808">Transferase</keyword>
<evidence type="ECO:0000259" key="1">
    <source>
        <dbReference type="Pfam" id="PF13649"/>
    </source>
</evidence>
<dbReference type="AlphaFoldDB" id="A0AA97ANL9"/>
<dbReference type="SUPFAM" id="SSF53335">
    <property type="entry name" value="S-adenosyl-L-methionine-dependent methyltransferases"/>
    <property type="match status" value="1"/>
</dbReference>
<dbReference type="RefSeq" id="WP_316436515.1">
    <property type="nucleotide sequence ID" value="NZ_CP053587.1"/>
</dbReference>
<dbReference type="Gene3D" id="3.40.50.150">
    <property type="entry name" value="Vaccinia Virus protein VP39"/>
    <property type="match status" value="1"/>
</dbReference>
<evidence type="ECO:0000313" key="2">
    <source>
        <dbReference type="EMBL" id="WNZ26942.1"/>
    </source>
</evidence>
<dbReference type="CDD" id="cd02440">
    <property type="entry name" value="AdoMet_MTases"/>
    <property type="match status" value="1"/>
</dbReference>
<name>A0AA97ANL9_9CYAN</name>
<organism evidence="2">
    <name type="scientific">Leptolyngbya sp. NK1-12</name>
    <dbReference type="NCBI Taxonomy" id="2547451"/>
    <lineage>
        <taxon>Bacteria</taxon>
        <taxon>Bacillati</taxon>
        <taxon>Cyanobacteriota</taxon>
        <taxon>Cyanophyceae</taxon>
        <taxon>Leptolyngbyales</taxon>
        <taxon>Leptolyngbyaceae</taxon>
        <taxon>Leptolyngbya group</taxon>
        <taxon>Leptolyngbya</taxon>
    </lineage>
</organism>
<dbReference type="EMBL" id="CP053587">
    <property type="protein sequence ID" value="WNZ26942.1"/>
    <property type="molecule type" value="Genomic_DNA"/>
</dbReference>
<feature type="domain" description="Methyltransferase" evidence="1">
    <location>
        <begin position="50"/>
        <end position="146"/>
    </location>
</feature>
<protein>
    <submittedName>
        <fullName evidence="2">Class I SAM-dependent methyltransferase</fullName>
    </submittedName>
</protein>
<accession>A0AA97ANL9</accession>
<dbReference type="Pfam" id="PF13649">
    <property type="entry name" value="Methyltransf_25"/>
    <property type="match status" value="1"/>
</dbReference>
<sequence>MTPSTHPTRHNWTAYYAAVEGRPPRETLLKALANFEAEPSGDTTQPRLAVDLGCGDGRDTIELLRRGWRVLAIDAEQTAFERMLSRSDLQPNWRQTQLRTQVMRFETLALPIGADLINASFCLPFCPPANFPHLWQTILAALNPEGRFCGQLFGDRDSWVKFPNRSHQTREQVIALLQPFEVEWLDEEEHPGVTAIGEEKHWHIFHIVARKQ</sequence>
<dbReference type="InterPro" id="IPR041698">
    <property type="entry name" value="Methyltransf_25"/>
</dbReference>
<dbReference type="GO" id="GO:0008168">
    <property type="term" value="F:methyltransferase activity"/>
    <property type="evidence" value="ECO:0007669"/>
    <property type="project" value="UniProtKB-KW"/>
</dbReference>
<gene>
    <name evidence="2" type="ORF">HJG54_28870</name>
</gene>
<reference evidence="2" key="1">
    <citation type="submission" date="2020-05" db="EMBL/GenBank/DDBJ databases">
        <authorList>
            <person name="Zhu T."/>
            <person name="Keshari N."/>
            <person name="Lu X."/>
        </authorList>
    </citation>
    <scope>NUCLEOTIDE SEQUENCE</scope>
    <source>
        <strain evidence="2">NK1-12</strain>
    </source>
</reference>